<dbReference type="GO" id="GO:0016020">
    <property type="term" value="C:membrane"/>
    <property type="evidence" value="ECO:0007669"/>
    <property type="project" value="UniProtKB-SubCell"/>
</dbReference>
<reference evidence="4" key="1">
    <citation type="submission" date="2021-02" db="EMBL/GenBank/DDBJ databases">
        <authorList>
            <person name="Dougan E. K."/>
            <person name="Rhodes N."/>
            <person name="Thang M."/>
            <person name="Chan C."/>
        </authorList>
    </citation>
    <scope>NUCLEOTIDE SEQUENCE</scope>
</reference>
<keyword evidence="2" id="KW-0812">Transmembrane</keyword>
<proteinExistence type="predicted"/>
<dbReference type="Proteomes" id="UP000604046">
    <property type="component" value="Unassembled WGS sequence"/>
</dbReference>
<evidence type="ECO:0000313" key="5">
    <source>
        <dbReference type="Proteomes" id="UP000604046"/>
    </source>
</evidence>
<comment type="caution">
    <text evidence="4">The sequence shown here is derived from an EMBL/GenBank/DDBJ whole genome shotgun (WGS) entry which is preliminary data.</text>
</comment>
<evidence type="ECO:0000256" key="1">
    <source>
        <dbReference type="ARBA" id="ARBA00004370"/>
    </source>
</evidence>
<dbReference type="EMBL" id="CAJNDS010002544">
    <property type="protein sequence ID" value="CAE7519712.1"/>
    <property type="molecule type" value="Genomic_DNA"/>
</dbReference>
<keyword evidence="3" id="KW-0472">Membrane</keyword>
<dbReference type="SUPFAM" id="SSF103506">
    <property type="entry name" value="Mitochondrial carrier"/>
    <property type="match status" value="1"/>
</dbReference>
<name>A0A812TEQ4_9DINO</name>
<evidence type="ECO:0000313" key="4">
    <source>
        <dbReference type="EMBL" id="CAE7519712.1"/>
    </source>
</evidence>
<dbReference type="InterPro" id="IPR023395">
    <property type="entry name" value="MCP_dom_sf"/>
</dbReference>
<dbReference type="AlphaFoldDB" id="A0A812TEQ4"/>
<accession>A0A812TEQ4</accession>
<keyword evidence="5" id="KW-1185">Reference proteome</keyword>
<dbReference type="OrthoDB" id="428293at2759"/>
<protein>
    <submittedName>
        <fullName evidence="4">SLC25A17 protein</fullName>
    </submittedName>
</protein>
<sequence length="110" mass="11467">MTAAAATNPILLNGLAGLLASIASTALLYPLDQIGVISQAAGVHGGLLNMLLSEDDCFRGLGSQLQATGLSYFVYFSAYTYMKPHFRARQMPPSVADGAGVGSVVGDRQF</sequence>
<evidence type="ECO:0000256" key="2">
    <source>
        <dbReference type="ARBA" id="ARBA00022692"/>
    </source>
</evidence>
<organism evidence="4 5">
    <name type="scientific">Symbiodinium natans</name>
    <dbReference type="NCBI Taxonomy" id="878477"/>
    <lineage>
        <taxon>Eukaryota</taxon>
        <taxon>Sar</taxon>
        <taxon>Alveolata</taxon>
        <taxon>Dinophyceae</taxon>
        <taxon>Suessiales</taxon>
        <taxon>Symbiodiniaceae</taxon>
        <taxon>Symbiodinium</taxon>
    </lineage>
</organism>
<dbReference type="Gene3D" id="1.50.40.10">
    <property type="entry name" value="Mitochondrial carrier domain"/>
    <property type="match status" value="1"/>
</dbReference>
<gene>
    <name evidence="4" type="primary">SLC25A17</name>
    <name evidence="4" type="ORF">SNAT2548_LOCUS29085</name>
</gene>
<comment type="subcellular location">
    <subcellularLocation>
        <location evidence="1">Membrane</location>
    </subcellularLocation>
</comment>
<evidence type="ECO:0000256" key="3">
    <source>
        <dbReference type="ARBA" id="ARBA00023136"/>
    </source>
</evidence>